<dbReference type="InterPro" id="IPR043128">
    <property type="entry name" value="Rev_trsase/Diguanyl_cyclase"/>
</dbReference>
<keyword evidence="1" id="KW-0511">Multifunctional enzyme</keyword>
<evidence type="ECO:0000259" key="2">
    <source>
        <dbReference type="Pfam" id="PF17919"/>
    </source>
</evidence>
<dbReference type="PANTHER" id="PTHR37984:SF5">
    <property type="entry name" value="PROTEIN NYNRIN-LIKE"/>
    <property type="match status" value="1"/>
</dbReference>
<dbReference type="Proteomes" id="UP001221898">
    <property type="component" value="Unassembled WGS sequence"/>
</dbReference>
<dbReference type="GO" id="GO:0003824">
    <property type="term" value="F:catalytic activity"/>
    <property type="evidence" value="ECO:0007669"/>
    <property type="project" value="UniProtKB-KW"/>
</dbReference>
<evidence type="ECO:0000313" key="3">
    <source>
        <dbReference type="EMBL" id="KAJ8385470.1"/>
    </source>
</evidence>
<proteinExistence type="predicted"/>
<dbReference type="PANTHER" id="PTHR37984">
    <property type="entry name" value="PROTEIN CBG26694"/>
    <property type="match status" value="1"/>
</dbReference>
<dbReference type="Gene3D" id="3.30.70.270">
    <property type="match status" value="1"/>
</dbReference>
<dbReference type="InterPro" id="IPR041577">
    <property type="entry name" value="RT_RNaseH_2"/>
</dbReference>
<dbReference type="InterPro" id="IPR043502">
    <property type="entry name" value="DNA/RNA_pol_sf"/>
</dbReference>
<feature type="domain" description="Reverse transcriptase/retrotransposon-derived protein RNase H-like" evidence="2">
    <location>
        <begin position="24"/>
        <end position="76"/>
    </location>
</feature>
<sequence>MFRISPPIASPLHHLTNRGRPYVWDDPCSTAFKSLQTALITAPMQAYPDVNRPFIIDTNASKVGIGAGLSQQACHTKVATLQTVTGEAGWLPLTLPQVQEQQEQDTTLARVQSWLAAGRQPEWADDAALDAETKAYHSQWSGLEL</sequence>
<evidence type="ECO:0000313" key="4">
    <source>
        <dbReference type="Proteomes" id="UP001221898"/>
    </source>
</evidence>
<dbReference type="Pfam" id="PF17919">
    <property type="entry name" value="RT_RNaseH_2"/>
    <property type="match status" value="1"/>
</dbReference>
<comment type="caution">
    <text evidence="3">The sequence shown here is derived from an EMBL/GenBank/DDBJ whole genome shotgun (WGS) entry which is preliminary data.</text>
</comment>
<organism evidence="3 4">
    <name type="scientific">Aldrovandia affinis</name>
    <dbReference type="NCBI Taxonomy" id="143900"/>
    <lineage>
        <taxon>Eukaryota</taxon>
        <taxon>Metazoa</taxon>
        <taxon>Chordata</taxon>
        <taxon>Craniata</taxon>
        <taxon>Vertebrata</taxon>
        <taxon>Euteleostomi</taxon>
        <taxon>Actinopterygii</taxon>
        <taxon>Neopterygii</taxon>
        <taxon>Teleostei</taxon>
        <taxon>Notacanthiformes</taxon>
        <taxon>Halosauridae</taxon>
        <taxon>Aldrovandia</taxon>
    </lineage>
</organism>
<keyword evidence="4" id="KW-1185">Reference proteome</keyword>
<dbReference type="AlphaFoldDB" id="A0AAD7W6R9"/>
<name>A0AAD7W6R9_9TELE</name>
<dbReference type="EMBL" id="JAINUG010000249">
    <property type="protein sequence ID" value="KAJ8385470.1"/>
    <property type="molecule type" value="Genomic_DNA"/>
</dbReference>
<dbReference type="InterPro" id="IPR050951">
    <property type="entry name" value="Retrovirus_Pol_polyprotein"/>
</dbReference>
<gene>
    <name evidence="3" type="ORF">AAFF_G00185660</name>
</gene>
<protein>
    <recommendedName>
        <fullName evidence="2">Reverse transcriptase/retrotransposon-derived protein RNase H-like domain-containing protein</fullName>
    </recommendedName>
</protein>
<dbReference type="SUPFAM" id="SSF56672">
    <property type="entry name" value="DNA/RNA polymerases"/>
    <property type="match status" value="1"/>
</dbReference>
<reference evidence="3" key="1">
    <citation type="journal article" date="2023" name="Science">
        <title>Genome structures resolve the early diversification of teleost fishes.</title>
        <authorList>
            <person name="Parey E."/>
            <person name="Louis A."/>
            <person name="Montfort J."/>
            <person name="Bouchez O."/>
            <person name="Roques C."/>
            <person name="Iampietro C."/>
            <person name="Lluch J."/>
            <person name="Castinel A."/>
            <person name="Donnadieu C."/>
            <person name="Desvignes T."/>
            <person name="Floi Bucao C."/>
            <person name="Jouanno E."/>
            <person name="Wen M."/>
            <person name="Mejri S."/>
            <person name="Dirks R."/>
            <person name="Jansen H."/>
            <person name="Henkel C."/>
            <person name="Chen W.J."/>
            <person name="Zahm M."/>
            <person name="Cabau C."/>
            <person name="Klopp C."/>
            <person name="Thompson A.W."/>
            <person name="Robinson-Rechavi M."/>
            <person name="Braasch I."/>
            <person name="Lecointre G."/>
            <person name="Bobe J."/>
            <person name="Postlethwait J.H."/>
            <person name="Berthelot C."/>
            <person name="Roest Crollius H."/>
            <person name="Guiguen Y."/>
        </authorList>
    </citation>
    <scope>NUCLEOTIDE SEQUENCE</scope>
    <source>
        <strain evidence="3">NC1722</strain>
    </source>
</reference>
<accession>A0AAD7W6R9</accession>
<evidence type="ECO:0000256" key="1">
    <source>
        <dbReference type="ARBA" id="ARBA00023268"/>
    </source>
</evidence>